<keyword evidence="2" id="KW-1185">Reference proteome</keyword>
<protein>
    <submittedName>
        <fullName evidence="1">Uncharacterized protein</fullName>
    </submittedName>
</protein>
<gene>
    <name evidence="1" type="ORF">RSOLAG22IIIB_10364</name>
</gene>
<proteinExistence type="predicted"/>
<evidence type="ECO:0000313" key="2">
    <source>
        <dbReference type="Proteomes" id="UP000044841"/>
    </source>
</evidence>
<dbReference type="Proteomes" id="UP000044841">
    <property type="component" value="Unassembled WGS sequence"/>
</dbReference>
<reference evidence="1 2" key="1">
    <citation type="submission" date="2015-07" db="EMBL/GenBank/DDBJ databases">
        <authorList>
            <person name="Noorani M."/>
        </authorList>
    </citation>
    <scope>NUCLEOTIDE SEQUENCE [LARGE SCALE GENOMIC DNA]</scope>
    <source>
        <strain evidence="1">BBA 69670</strain>
    </source>
</reference>
<name>A0A0K6G3D5_9AGAM</name>
<dbReference type="EMBL" id="CYGV01001321">
    <property type="protein sequence ID" value="CUA72853.1"/>
    <property type="molecule type" value="Genomic_DNA"/>
</dbReference>
<sequence length="104" mass="11136">MIVWGCLVADQLLVTRDGTYTVNCTTGIDAMGIMARLQYQLHSFSNVHYTDGMDSTRIIGEIANSFSIATADINALPKDPADVLDVSLLSPAHVQTDFLGSGTS</sequence>
<dbReference type="AlphaFoldDB" id="A0A0K6G3D5"/>
<organism evidence="1 2">
    <name type="scientific">Rhizoctonia solani</name>
    <dbReference type="NCBI Taxonomy" id="456999"/>
    <lineage>
        <taxon>Eukaryota</taxon>
        <taxon>Fungi</taxon>
        <taxon>Dikarya</taxon>
        <taxon>Basidiomycota</taxon>
        <taxon>Agaricomycotina</taxon>
        <taxon>Agaricomycetes</taxon>
        <taxon>Cantharellales</taxon>
        <taxon>Ceratobasidiaceae</taxon>
        <taxon>Rhizoctonia</taxon>
    </lineage>
</organism>
<accession>A0A0K6G3D5</accession>
<evidence type="ECO:0000313" key="1">
    <source>
        <dbReference type="EMBL" id="CUA72853.1"/>
    </source>
</evidence>